<reference evidence="2" key="1">
    <citation type="submission" date="2017-01" db="EMBL/GenBank/DDBJ databases">
        <authorList>
            <person name="Varghese N."/>
            <person name="Submissions S."/>
        </authorList>
    </citation>
    <scope>NUCLEOTIDE SEQUENCE [LARGE SCALE GENOMIC DNA]</scope>
    <source>
        <strain evidence="2">UM1</strain>
    </source>
</reference>
<dbReference type="RefSeq" id="WP_076587793.1">
    <property type="nucleotide sequence ID" value="NZ_FTLW01000004.1"/>
</dbReference>
<dbReference type="Proteomes" id="UP000241788">
    <property type="component" value="Unassembled WGS sequence"/>
</dbReference>
<dbReference type="Gene3D" id="2.30.110.10">
    <property type="entry name" value="Electron Transport, Fmn-binding Protein, Chain A"/>
    <property type="match status" value="1"/>
</dbReference>
<dbReference type="InterPro" id="IPR007396">
    <property type="entry name" value="TR_PAI2-type"/>
</dbReference>
<dbReference type="AlphaFoldDB" id="A0A1N6WDA2"/>
<dbReference type="EMBL" id="FTLW01000004">
    <property type="protein sequence ID" value="SIQ87950.1"/>
    <property type="molecule type" value="Genomic_DNA"/>
</dbReference>
<dbReference type="PIRSF" id="PIRSF010372">
    <property type="entry name" value="PaiB"/>
    <property type="match status" value="1"/>
</dbReference>
<organism evidence="1 2">
    <name type="scientific">Solilutibacter tolerans</name>
    <dbReference type="NCBI Taxonomy" id="1604334"/>
    <lineage>
        <taxon>Bacteria</taxon>
        <taxon>Pseudomonadati</taxon>
        <taxon>Pseudomonadota</taxon>
        <taxon>Gammaproteobacteria</taxon>
        <taxon>Lysobacterales</taxon>
        <taxon>Lysobacteraceae</taxon>
        <taxon>Solilutibacter</taxon>
    </lineage>
</organism>
<dbReference type="InterPro" id="IPR012349">
    <property type="entry name" value="Split_barrel_FMN-bd"/>
</dbReference>
<evidence type="ECO:0000313" key="1">
    <source>
        <dbReference type="EMBL" id="SIQ87950.1"/>
    </source>
</evidence>
<evidence type="ECO:0000313" key="2">
    <source>
        <dbReference type="Proteomes" id="UP000241788"/>
    </source>
</evidence>
<gene>
    <name evidence="1" type="ORF">SAMN05421546_2023</name>
</gene>
<proteinExistence type="predicted"/>
<dbReference type="PANTHER" id="PTHR35802:SF1">
    <property type="entry name" value="PROTEASE SYNTHASE AND SPORULATION PROTEIN PAI 2"/>
    <property type="match status" value="1"/>
</dbReference>
<sequence length="213" mass="23871">MFLQRVFASDDLRRLDALIDADPFVTLITSNDDGTPIATQVPALYRRDGNEVLIEGHWARANAQAAHDGKLALLIINGPHAYVSASWYPDKIEQARVPTWNYCTAHLHGVLEGFDDEPSLIDLLARTSARFESSVGGDWRFDPDNPAERVQVRGISGFRLRPTRIEIKDKLSQNHPHANRQAVIARLQQQDSNGAHEIARLMQQTLENNDDAT</sequence>
<keyword evidence="2" id="KW-1185">Reference proteome</keyword>
<dbReference type="Pfam" id="PF04299">
    <property type="entry name" value="FMN_bind_2"/>
    <property type="match status" value="1"/>
</dbReference>
<dbReference type="SUPFAM" id="SSF50475">
    <property type="entry name" value="FMN-binding split barrel"/>
    <property type="match status" value="1"/>
</dbReference>
<dbReference type="PANTHER" id="PTHR35802">
    <property type="entry name" value="PROTEASE SYNTHASE AND SPORULATION PROTEIN PAI 2"/>
    <property type="match status" value="1"/>
</dbReference>
<name>A0A1N6WDA2_9GAMM</name>
<dbReference type="OrthoDB" id="9794948at2"/>
<dbReference type="STRING" id="1604334.SAMN05421546_2023"/>
<protein>
    <submittedName>
        <fullName evidence="1">Negative transcriptional regulator, PaiB family</fullName>
    </submittedName>
</protein>
<accession>A0A1N6WDA2</accession>